<keyword evidence="4 6" id="KW-1133">Transmembrane helix</keyword>
<evidence type="ECO:0000313" key="7">
    <source>
        <dbReference type="EMBL" id="VAV90250.1"/>
    </source>
</evidence>
<accession>A0A3B0RAT8</accession>
<evidence type="ECO:0008006" key="8">
    <source>
        <dbReference type="Google" id="ProtNLM"/>
    </source>
</evidence>
<keyword evidence="3 6" id="KW-0812">Transmembrane</keyword>
<evidence type="ECO:0000256" key="1">
    <source>
        <dbReference type="ARBA" id="ARBA00004651"/>
    </source>
</evidence>
<keyword evidence="2" id="KW-1003">Cell membrane</keyword>
<evidence type="ECO:0000256" key="2">
    <source>
        <dbReference type="ARBA" id="ARBA00022475"/>
    </source>
</evidence>
<comment type="subcellular location">
    <subcellularLocation>
        <location evidence="1">Cell membrane</location>
        <topology evidence="1">Multi-pass membrane protein</topology>
    </subcellularLocation>
</comment>
<name>A0A3B0RAT8_9ZZZZ</name>
<feature type="transmembrane region" description="Helical" evidence="6">
    <location>
        <begin position="181"/>
        <end position="201"/>
    </location>
</feature>
<feature type="transmembrane region" description="Helical" evidence="6">
    <location>
        <begin position="139"/>
        <end position="161"/>
    </location>
</feature>
<dbReference type="EMBL" id="UOEF01000098">
    <property type="protein sequence ID" value="VAV90250.1"/>
    <property type="molecule type" value="Genomic_DNA"/>
</dbReference>
<feature type="transmembrane region" description="Helical" evidence="6">
    <location>
        <begin position="244"/>
        <end position="266"/>
    </location>
</feature>
<dbReference type="GO" id="GO:0005886">
    <property type="term" value="C:plasma membrane"/>
    <property type="evidence" value="ECO:0007669"/>
    <property type="project" value="UniProtKB-SubCell"/>
</dbReference>
<evidence type="ECO:0000256" key="5">
    <source>
        <dbReference type="ARBA" id="ARBA00023136"/>
    </source>
</evidence>
<gene>
    <name evidence="7" type="ORF">MNBD_ALPHA04-710</name>
</gene>
<evidence type="ECO:0000256" key="6">
    <source>
        <dbReference type="SAM" id="Phobius"/>
    </source>
</evidence>
<protein>
    <recommendedName>
        <fullName evidence="8">Transmembrane protein HieC</fullName>
    </recommendedName>
</protein>
<sequence>MASPSAPEISGDLLAKTKDRASVLRKSVYAVGSIFFVLAIFYIGATIRDNWPAISAHDWRAMNYSWLALAAVTYGCSLVTTAMVWPCVIAKWGHRMKLRTALAIGLVAQIGKYLPGNVAHYFGRAALAKQHNVSFTQSGLSTIVEFGAALSAALLVAFTATLLDRSIWVGTPFISILPQGAFWPFVILALATITGAAIFAFRRSPEIRGLLSIAFWIAPIGWLIVSFLLAGFSFYALAIAFSGVWSIPVVPAIAVYAIAWAAGFLIPGAPAGLGVREVILLALLTPIIGVAPAVILSLFHRLLSALVDLIVAGLATIFFLKKEPDHAS</sequence>
<reference evidence="7" key="1">
    <citation type="submission" date="2018-06" db="EMBL/GenBank/DDBJ databases">
        <authorList>
            <person name="Zhirakovskaya E."/>
        </authorList>
    </citation>
    <scope>NUCLEOTIDE SEQUENCE</scope>
</reference>
<evidence type="ECO:0000256" key="4">
    <source>
        <dbReference type="ARBA" id="ARBA00022989"/>
    </source>
</evidence>
<dbReference type="InterPro" id="IPR022791">
    <property type="entry name" value="L-PG_synthase/AglD"/>
</dbReference>
<feature type="transmembrane region" description="Helical" evidence="6">
    <location>
        <begin position="302"/>
        <end position="320"/>
    </location>
</feature>
<dbReference type="AlphaFoldDB" id="A0A3B0RAT8"/>
<feature type="transmembrane region" description="Helical" evidence="6">
    <location>
        <begin position="278"/>
        <end position="296"/>
    </location>
</feature>
<proteinExistence type="predicted"/>
<evidence type="ECO:0000256" key="3">
    <source>
        <dbReference type="ARBA" id="ARBA00022692"/>
    </source>
</evidence>
<feature type="transmembrane region" description="Helical" evidence="6">
    <location>
        <begin position="28"/>
        <end position="47"/>
    </location>
</feature>
<feature type="transmembrane region" description="Helical" evidence="6">
    <location>
        <begin position="213"/>
        <end position="238"/>
    </location>
</feature>
<keyword evidence="5 6" id="KW-0472">Membrane</keyword>
<feature type="transmembrane region" description="Helical" evidence="6">
    <location>
        <begin position="67"/>
        <end position="89"/>
    </location>
</feature>
<organism evidence="7">
    <name type="scientific">hydrothermal vent metagenome</name>
    <dbReference type="NCBI Taxonomy" id="652676"/>
    <lineage>
        <taxon>unclassified sequences</taxon>
        <taxon>metagenomes</taxon>
        <taxon>ecological metagenomes</taxon>
    </lineage>
</organism>
<dbReference type="Pfam" id="PF03706">
    <property type="entry name" value="LPG_synthase_TM"/>
    <property type="match status" value="1"/>
</dbReference>